<dbReference type="Proteomes" id="UP001500837">
    <property type="component" value="Unassembled WGS sequence"/>
</dbReference>
<evidence type="ECO:0000313" key="3">
    <source>
        <dbReference type="Proteomes" id="UP001500837"/>
    </source>
</evidence>
<name>A0AAV3SAP0_9EURY</name>
<evidence type="ECO:0008006" key="4">
    <source>
        <dbReference type="Google" id="ProtNLM"/>
    </source>
</evidence>
<evidence type="ECO:0000256" key="1">
    <source>
        <dbReference type="SAM" id="MobiDB-lite"/>
    </source>
</evidence>
<dbReference type="InterPro" id="IPR006311">
    <property type="entry name" value="TAT_signal"/>
</dbReference>
<protein>
    <recommendedName>
        <fullName evidence="4">DUF4382 domain-containing protein</fullName>
    </recommendedName>
</protein>
<gene>
    <name evidence="2" type="ORF">GCM10009066_26420</name>
</gene>
<dbReference type="AlphaFoldDB" id="A0AAV3SAP0"/>
<accession>A0AAV3SAP0</accession>
<feature type="region of interest" description="Disordered" evidence="1">
    <location>
        <begin position="28"/>
        <end position="47"/>
    </location>
</feature>
<dbReference type="EMBL" id="BAAABL010000086">
    <property type="protein sequence ID" value="GAA0311858.1"/>
    <property type="molecule type" value="Genomic_DNA"/>
</dbReference>
<reference evidence="2 3" key="1">
    <citation type="journal article" date="2019" name="Int. J. Syst. Evol. Microbiol.">
        <title>The Global Catalogue of Microorganisms (GCM) 10K type strain sequencing project: providing services to taxonomists for standard genome sequencing and annotation.</title>
        <authorList>
            <consortium name="The Broad Institute Genomics Platform"/>
            <consortium name="The Broad Institute Genome Sequencing Center for Infectious Disease"/>
            <person name="Wu L."/>
            <person name="Ma J."/>
        </authorList>
    </citation>
    <scope>NUCLEOTIDE SEQUENCE [LARGE SCALE GENOMIC DNA]</scope>
    <source>
        <strain evidence="2 3">JCM 16330</strain>
    </source>
</reference>
<dbReference type="PROSITE" id="PS51318">
    <property type="entry name" value="TAT"/>
    <property type="match status" value="1"/>
</dbReference>
<evidence type="ECO:0000313" key="2">
    <source>
        <dbReference type="EMBL" id="GAA0311858.1"/>
    </source>
</evidence>
<dbReference type="RefSeq" id="WP_020222170.1">
    <property type="nucleotide sequence ID" value="NZ_BAAABL010000086.1"/>
</dbReference>
<comment type="caution">
    <text evidence="2">The sequence shown here is derived from an EMBL/GenBank/DDBJ whole genome shotgun (WGS) entry which is preliminary data.</text>
</comment>
<keyword evidence="3" id="KW-1185">Reference proteome</keyword>
<proteinExistence type="predicted"/>
<feature type="compositionally biased region" description="Low complexity" evidence="1">
    <location>
        <begin position="33"/>
        <end position="47"/>
    </location>
</feature>
<organism evidence="2 3">
    <name type="scientific">Halarchaeum salinum</name>
    <dbReference type="NCBI Taxonomy" id="489912"/>
    <lineage>
        <taxon>Archaea</taxon>
        <taxon>Methanobacteriati</taxon>
        <taxon>Methanobacteriota</taxon>
        <taxon>Stenosarchaea group</taxon>
        <taxon>Halobacteria</taxon>
        <taxon>Halobacteriales</taxon>
        <taxon>Halobacteriaceae</taxon>
    </lineage>
</organism>
<sequence length="283" mass="29789">MTDSSPPIDRRTALQALGSLTLAGIAGCTSNQSPGPSSSPTTTTAGPFANISVQGTTLVVDLASDTDAEHVNLVKPNGSLFGTRDVAQGASRVSFDVGTTYTPGEYELVAVNGDQTVGTTTRTLRSDLQIIEMGIGRNQPEKMWNGTDGSPHSQAFVTIENQGSGPTAVTQFLFFGKVPYSSGENGTQYAGTDVSGIYDPESNSEIERVVVPPGGSKTIYSSRMPFAFIRGGNVVCTDYQQSGTFKLSLETSTTGPSLSKTYDVQYSASEEFNNCSITIKEDG</sequence>